<dbReference type="PROSITE" id="PS50097">
    <property type="entry name" value="BTB"/>
    <property type="match status" value="1"/>
</dbReference>
<evidence type="ECO:0000256" key="2">
    <source>
        <dbReference type="ARBA" id="ARBA00022490"/>
    </source>
</evidence>
<dbReference type="EMBL" id="DS469541">
    <property type="protein sequence ID" value="EDO44741.1"/>
    <property type="molecule type" value="Genomic_DNA"/>
</dbReference>
<comment type="subcellular location">
    <subcellularLocation>
        <location evidence="1">Cytoplasm</location>
    </subcellularLocation>
</comment>
<accession>A7RUQ9</accession>
<dbReference type="AlphaFoldDB" id="A7RUQ9"/>
<dbReference type="SMART" id="SM00225">
    <property type="entry name" value="BTB"/>
    <property type="match status" value="1"/>
</dbReference>
<organism evidence="4 5">
    <name type="scientific">Nematostella vectensis</name>
    <name type="common">Starlet sea anemone</name>
    <dbReference type="NCBI Taxonomy" id="45351"/>
    <lineage>
        <taxon>Eukaryota</taxon>
        <taxon>Metazoa</taxon>
        <taxon>Cnidaria</taxon>
        <taxon>Anthozoa</taxon>
        <taxon>Hexacorallia</taxon>
        <taxon>Actiniaria</taxon>
        <taxon>Edwardsiidae</taxon>
        <taxon>Nematostella</taxon>
    </lineage>
</organism>
<dbReference type="Gene3D" id="3.30.710.10">
    <property type="entry name" value="Potassium Channel Kv1.1, Chain A"/>
    <property type="match status" value="1"/>
</dbReference>
<gene>
    <name evidence="4" type="ORF">NEMVEDRAFT_v1g228797</name>
</gene>
<sequence>MASQVAGIDFEKWQLKVTTVRERNEFMFNNELLSDVHFLVGSKKARIPAHRYVLAISSPVFFAMFFGRMADDTKEIPVVDTEEECFTELLRYVYTDKCLLTLDNALGVLYLGKKYLLSVLVNKCAAFVEKHLNPDNALTVLCHSRYLGEKCLEEKCWDIIDVHTAKVLQSEYFAELDMETLLLLVQRSSLSVKEISLFHAVKSWAEAECYRKDIEPSPQNQRSVAAEALKYIRYPVMSPVEFADEVARCGLLTSEETTSVFLFFLSSFETKISFTNAPRVPRPLAAQKTYRCSRFKSCCGNDWFCDTRKHDGIKFMTDRRMYIKGVGLYGASKTEGDYKTTVELKEQDRILAQTKATYSSFTHDLVCDILFDESIAIEKNIVYTITVLLKGPCSLSGTNGQREVLVEGAKFTFLEYTSPNGTSLSAGQIPEIIFNF</sequence>
<dbReference type="GO" id="GO:0005829">
    <property type="term" value="C:cytosol"/>
    <property type="evidence" value="ECO:0000318"/>
    <property type="project" value="GO_Central"/>
</dbReference>
<dbReference type="eggNOG" id="KOG2075">
    <property type="taxonomic scope" value="Eukaryota"/>
</dbReference>
<dbReference type="KEGG" id="nve:5516801"/>
<dbReference type="Pfam" id="PF00651">
    <property type="entry name" value="BTB"/>
    <property type="match status" value="1"/>
</dbReference>
<proteinExistence type="predicted"/>
<protein>
    <recommendedName>
        <fullName evidence="3">BTB domain-containing protein</fullName>
    </recommendedName>
</protein>
<dbReference type="SUPFAM" id="SSF54695">
    <property type="entry name" value="POZ domain"/>
    <property type="match status" value="1"/>
</dbReference>
<dbReference type="InterPro" id="IPR000210">
    <property type="entry name" value="BTB/POZ_dom"/>
</dbReference>
<dbReference type="InterPro" id="IPR011333">
    <property type="entry name" value="SKP1/BTB/POZ_sf"/>
</dbReference>
<dbReference type="OMA" id="SCCGNDW"/>
<evidence type="ECO:0000313" key="4">
    <source>
        <dbReference type="EMBL" id="EDO44741.1"/>
    </source>
</evidence>
<feature type="domain" description="BTB" evidence="3">
    <location>
        <begin position="34"/>
        <end position="102"/>
    </location>
</feature>
<dbReference type="Pfam" id="PF08005">
    <property type="entry name" value="PHR"/>
    <property type="match status" value="1"/>
</dbReference>
<dbReference type="FunFam" id="3.30.710.10:FF:000228">
    <property type="entry name" value="Predicted protein"/>
    <property type="match status" value="1"/>
</dbReference>
<dbReference type="Pfam" id="PF07707">
    <property type="entry name" value="BACK"/>
    <property type="match status" value="1"/>
</dbReference>
<dbReference type="Proteomes" id="UP000001593">
    <property type="component" value="Unassembled WGS sequence"/>
</dbReference>
<dbReference type="SMART" id="SM00875">
    <property type="entry name" value="BACK"/>
    <property type="match status" value="1"/>
</dbReference>
<dbReference type="InterPro" id="IPR038648">
    <property type="entry name" value="PHR_sf"/>
</dbReference>
<dbReference type="PANTHER" id="PTHR45774:SF3">
    <property type="entry name" value="BTB (POZ) DOMAIN-CONTAINING 2B-RELATED"/>
    <property type="match status" value="1"/>
</dbReference>
<dbReference type="PANTHER" id="PTHR45774">
    <property type="entry name" value="BTB/POZ DOMAIN-CONTAINING"/>
    <property type="match status" value="1"/>
</dbReference>
<dbReference type="InterPro" id="IPR011705">
    <property type="entry name" value="BACK"/>
</dbReference>
<name>A7RUQ9_NEMVE</name>
<keyword evidence="5" id="KW-1185">Reference proteome</keyword>
<dbReference type="Gene3D" id="2.60.120.820">
    <property type="entry name" value="PHR domain"/>
    <property type="match status" value="1"/>
</dbReference>
<dbReference type="PhylomeDB" id="A7RUQ9"/>
<keyword evidence="2" id="KW-0963">Cytoplasm</keyword>
<dbReference type="Gene3D" id="1.25.40.420">
    <property type="match status" value="1"/>
</dbReference>
<dbReference type="InterPro" id="IPR012983">
    <property type="entry name" value="PHR"/>
</dbReference>
<evidence type="ECO:0000313" key="5">
    <source>
        <dbReference type="Proteomes" id="UP000001593"/>
    </source>
</evidence>
<evidence type="ECO:0000259" key="3">
    <source>
        <dbReference type="PROSITE" id="PS50097"/>
    </source>
</evidence>
<dbReference type="GO" id="GO:0022008">
    <property type="term" value="P:neurogenesis"/>
    <property type="evidence" value="ECO:0000318"/>
    <property type="project" value="GO_Central"/>
</dbReference>
<evidence type="ECO:0000256" key="1">
    <source>
        <dbReference type="ARBA" id="ARBA00004496"/>
    </source>
</evidence>
<dbReference type="InParanoid" id="A7RUQ9"/>
<reference evidence="4 5" key="1">
    <citation type="journal article" date="2007" name="Science">
        <title>Sea anemone genome reveals ancestral eumetazoan gene repertoire and genomic organization.</title>
        <authorList>
            <person name="Putnam N.H."/>
            <person name="Srivastava M."/>
            <person name="Hellsten U."/>
            <person name="Dirks B."/>
            <person name="Chapman J."/>
            <person name="Salamov A."/>
            <person name="Terry A."/>
            <person name="Shapiro H."/>
            <person name="Lindquist E."/>
            <person name="Kapitonov V.V."/>
            <person name="Jurka J."/>
            <person name="Genikhovich G."/>
            <person name="Grigoriev I.V."/>
            <person name="Lucas S.M."/>
            <person name="Steele R.E."/>
            <person name="Finnerty J.R."/>
            <person name="Technau U."/>
            <person name="Martindale M.Q."/>
            <person name="Rokhsar D.S."/>
        </authorList>
    </citation>
    <scope>NUCLEOTIDE SEQUENCE [LARGE SCALE GENOMIC DNA]</scope>
    <source>
        <strain evidence="5">CH2 X CH6</strain>
    </source>
</reference>
<dbReference type="HOGENOM" id="CLU_015899_2_1_1"/>
<dbReference type="OrthoDB" id="240216at2759"/>